<evidence type="ECO:0000313" key="1">
    <source>
        <dbReference type="EMBL" id="MDQ5767356.1"/>
    </source>
</evidence>
<dbReference type="RefSeq" id="WP_308133550.1">
    <property type="nucleotide sequence ID" value="NZ_CP133217.1"/>
</dbReference>
<gene>
    <name evidence="1" type="ORF">RCC75_02390</name>
    <name evidence="2" type="ORF">RCG00_10455</name>
</gene>
<reference evidence="2 3" key="1">
    <citation type="submission" date="2023-08" db="EMBL/GenBank/DDBJ databases">
        <title>New molecular markers tilS and rpoB for phylogenetic and monitoring studies of the genus Thiothrix biodiversity.</title>
        <authorList>
            <person name="Ravin N.V."/>
            <person name="Smolyakov D."/>
            <person name="Markov N.D."/>
            <person name="Beletsky A.V."/>
            <person name="Mardanov A.V."/>
            <person name="Rudenko T.S."/>
            <person name="Grabovich M.Y."/>
        </authorList>
    </citation>
    <scope>NUCLEOTIDE SEQUENCE</scope>
    <source>
        <strain evidence="2">DNT52</strain>
        <strain evidence="1 3">H33</strain>
    </source>
</reference>
<proteinExistence type="predicted"/>
<evidence type="ECO:0000313" key="2">
    <source>
        <dbReference type="EMBL" id="WML88783.1"/>
    </source>
</evidence>
<protein>
    <submittedName>
        <fullName evidence="2">Uncharacterized protein</fullName>
    </submittedName>
</protein>
<dbReference type="EMBL" id="JAVFKN010000002">
    <property type="protein sequence ID" value="MDQ5767356.1"/>
    <property type="molecule type" value="Genomic_DNA"/>
</dbReference>
<dbReference type="EMBL" id="CP133217">
    <property type="protein sequence ID" value="WML88783.1"/>
    <property type="molecule type" value="Genomic_DNA"/>
</dbReference>
<dbReference type="AlphaFoldDB" id="A0AA51MRL3"/>
<organism evidence="2">
    <name type="scientific">Thiothrix subterranea</name>
    <dbReference type="NCBI Taxonomy" id="2735563"/>
    <lineage>
        <taxon>Bacteria</taxon>
        <taxon>Pseudomonadati</taxon>
        <taxon>Pseudomonadota</taxon>
        <taxon>Gammaproteobacteria</taxon>
        <taxon>Thiotrichales</taxon>
        <taxon>Thiotrichaceae</taxon>
        <taxon>Thiothrix</taxon>
    </lineage>
</organism>
<dbReference type="Proteomes" id="UP001229862">
    <property type="component" value="Chromosome"/>
</dbReference>
<name>A0AA51MRL3_9GAMM</name>
<dbReference type="Proteomes" id="UP001223336">
    <property type="component" value="Unassembled WGS sequence"/>
</dbReference>
<sequence length="149" mass="16942">MSTKSTIAHGETFHLYDEVIDGGIYLELDTDDVSLDYGKYLKQPRLRVRLPKALLDRLTLDGKPLVEQPGWADDEKQCAETQDAAEIAIARRQKQLWRDSGFIGVEPNQKLLNHLGGIVDSTEDGSVNYKKYIAEYLDKKFPQHPLPEE</sequence>
<keyword evidence="3" id="KW-1185">Reference proteome</keyword>
<accession>A0AA51MRL3</accession>
<evidence type="ECO:0000313" key="3">
    <source>
        <dbReference type="Proteomes" id="UP001223336"/>
    </source>
</evidence>